<proteinExistence type="predicted"/>
<name>A0ABY1L0H0_9FLAO</name>
<sequence length="53" mass="6054">MQREASVEALQITQWNSYKDVHGKLTKWVDSTKVKVALKGSPAQRQKVLDSIR</sequence>
<organism evidence="1 2">
    <name type="scientific">Zobellia uliginosa</name>
    <dbReference type="NCBI Taxonomy" id="143224"/>
    <lineage>
        <taxon>Bacteria</taxon>
        <taxon>Pseudomonadati</taxon>
        <taxon>Bacteroidota</taxon>
        <taxon>Flavobacteriia</taxon>
        <taxon>Flavobacteriales</taxon>
        <taxon>Flavobacteriaceae</taxon>
        <taxon>Zobellia</taxon>
    </lineage>
</organism>
<comment type="caution">
    <text evidence="1">The sequence shown here is derived from an EMBL/GenBank/DDBJ whole genome shotgun (WGS) entry which is preliminary data.</text>
</comment>
<keyword evidence="2" id="KW-1185">Reference proteome</keyword>
<evidence type="ECO:0000313" key="1">
    <source>
        <dbReference type="EMBL" id="SIT01910.1"/>
    </source>
</evidence>
<gene>
    <name evidence="1" type="ORF">SAMN05421766_10744</name>
</gene>
<reference evidence="1 2" key="1">
    <citation type="submission" date="2017-01" db="EMBL/GenBank/DDBJ databases">
        <authorList>
            <person name="Varghese N."/>
            <person name="Submissions S."/>
        </authorList>
    </citation>
    <scope>NUCLEOTIDE SEQUENCE [LARGE SCALE GENOMIC DNA]</scope>
    <source>
        <strain evidence="1 2">DSM 2061</strain>
    </source>
</reference>
<evidence type="ECO:0000313" key="2">
    <source>
        <dbReference type="Proteomes" id="UP000185728"/>
    </source>
</evidence>
<dbReference type="EMBL" id="FTOB01000007">
    <property type="protein sequence ID" value="SIT01910.1"/>
    <property type="molecule type" value="Genomic_DNA"/>
</dbReference>
<protein>
    <submittedName>
        <fullName evidence="1">Uncharacterized protein</fullName>
    </submittedName>
</protein>
<dbReference type="Proteomes" id="UP000185728">
    <property type="component" value="Unassembled WGS sequence"/>
</dbReference>
<accession>A0ABY1L0H0</accession>